<accession>A0A3P7Z3F2</accession>
<evidence type="ECO:0000313" key="2">
    <source>
        <dbReference type="Proteomes" id="UP000277204"/>
    </source>
</evidence>
<keyword evidence="2" id="KW-1185">Reference proteome</keyword>
<name>A0A3P7Z3F2_9TREM</name>
<dbReference type="Proteomes" id="UP000277204">
    <property type="component" value="Unassembled WGS sequence"/>
</dbReference>
<dbReference type="EMBL" id="UZAI01004140">
    <property type="protein sequence ID" value="VDO84559.1"/>
    <property type="molecule type" value="Genomic_DNA"/>
</dbReference>
<sequence>MEEENTIENNWKGIKEVLTSPSQDVLGLKTHHHTGWISIETLDRIQERKNKKTSVNNSRTR</sequence>
<evidence type="ECO:0000313" key="1">
    <source>
        <dbReference type="EMBL" id="VDO84559.1"/>
    </source>
</evidence>
<gene>
    <name evidence="1" type="ORF">SMRZ_LOCUS9052</name>
</gene>
<proteinExistence type="predicted"/>
<dbReference type="AlphaFoldDB" id="A0A3P7Z3F2"/>
<reference evidence="1 2" key="1">
    <citation type="submission" date="2018-11" db="EMBL/GenBank/DDBJ databases">
        <authorList>
            <consortium name="Pathogen Informatics"/>
        </authorList>
    </citation>
    <scope>NUCLEOTIDE SEQUENCE [LARGE SCALE GENOMIC DNA]</scope>
    <source>
        <strain evidence="1 2">Zambia</strain>
    </source>
</reference>
<protein>
    <submittedName>
        <fullName evidence="1">Uncharacterized protein</fullName>
    </submittedName>
</protein>
<organism evidence="1 2">
    <name type="scientific">Schistosoma margrebowiei</name>
    <dbReference type="NCBI Taxonomy" id="48269"/>
    <lineage>
        <taxon>Eukaryota</taxon>
        <taxon>Metazoa</taxon>
        <taxon>Spiralia</taxon>
        <taxon>Lophotrochozoa</taxon>
        <taxon>Platyhelminthes</taxon>
        <taxon>Trematoda</taxon>
        <taxon>Digenea</taxon>
        <taxon>Strigeidida</taxon>
        <taxon>Schistosomatoidea</taxon>
        <taxon>Schistosomatidae</taxon>
        <taxon>Schistosoma</taxon>
    </lineage>
</organism>